<feature type="compositionally biased region" description="Low complexity" evidence="11">
    <location>
        <begin position="1061"/>
        <end position="1071"/>
    </location>
</feature>
<keyword evidence="8 10" id="KW-1133">Transmembrane helix</keyword>
<dbReference type="FunFam" id="3.30.70.100:FF:000001">
    <property type="entry name" value="ATPase copper transporting beta"/>
    <property type="match status" value="1"/>
</dbReference>
<feature type="region of interest" description="Disordered" evidence="11">
    <location>
        <begin position="616"/>
        <end position="635"/>
    </location>
</feature>
<dbReference type="SUPFAM" id="SSF56784">
    <property type="entry name" value="HAD-like"/>
    <property type="match status" value="2"/>
</dbReference>
<dbReference type="FunFam" id="2.70.150.10:FF:000068">
    <property type="entry name" value="Copper resistance-associated P-type ATPase"/>
    <property type="match status" value="1"/>
</dbReference>
<dbReference type="PROSITE" id="PS00154">
    <property type="entry name" value="ATPASE_E1_E2"/>
    <property type="match status" value="1"/>
</dbReference>
<sequence length="1260" mass="135950">MTAQASPTWTTKILVKNIHCASCVSYINELLAPYRPAIQNVDINIMNSELRIIHTPDLSVYKICSLLDDAAFEVYLATATDAAGKETVRIQDESRDALLDLRRLSEYRPSFRQSRSSLGCISPPPPSKKIRHVENCDACKRGECEDQATRPIEKIDGDIELRRLPTASIAPRDSVRPKIQPRESRKTLGDLPALAEIKEPKPPADNDDGSRHKAVLSIGGMTCASCTSAVTHGLSELDYVEKVDVTLMTNSAAVIFTGASHANELVDAVEDLGFDCSLETCDEIKDTQTSDSGRPNAQRSIMLKIDGMFCKHCPNKITAALRESHGEKVSIDKPLNLEDPVLHITYTPDPPHLTVRDIVSCISNVNEIFKVSTYHPPSIEERSQAMQRHESQRLLARLCLSFICAIPTFLIGVVWMSLVPKNNSVRQFFDEPVWSGDVARRDWALFFLATPVMFLAADVFHVRAFKEIRSLWRKSSRVPIVRRFLRFGSMNLLISIGTSVAYFSSIAVLGMDATVRKGTSGSSTTYFDSVVFLTMFILIGKWLEVFSKAKTGNAVAMLGNLKPSEAILVTSSQSEPSTAKDMLTGFQHQLSEATRKTETIHADVLEIGDTVLVRHGGSPPSDGTVSSGDTKFNESSLTGEARPVAKIVGDKVFAGSVNVGNAIDVKVTEIGGTSMLDKIVTVVREGQTKRAPVERVVDIVTGYFVPVVTLLAIITWITWLSLGTSGALSRRYTVDPGRGGWPFWSLEFAIAVFVVACPCGIGLAAPTALFVGSGLAAKHGILVQGGGEAFQEASNVDAVVFDKTGTLTEGGDLKVSNHDMLVSGDQAKISWAITKALEETSSHPLARAIFDFASAQTSDPTVSTQSIEEVPGKGLRGTFTTSLGPYEAILGSEAFLSHLNPRPRISTSTSSTLSRWKLEAKSVAVLAIHSLPTSNPSESKAPSQNPQPWKITTLFATTDPIRPSAIPTLRALAARNIPVYLLTGDNPTTASAVARTLGIPQPNVFAGVLPAEKADKIRWLQENLRKRSSSSSSSSNKPSSIFPPSFRDLWQHLHLAPISTTHSKFPSSSSPDPANLEKALPSHDAEKKATNATIAFLGDGINDAPALAAADVSISLASASDIAITSSAFILLNKSAPLNDLIALLDLSARVFRRVKFNFAWAVVYNAILVPVAAGGLFWVWGGGSEGWRLGPVWGAAAMAASSLCVVGSSALLRWEGGWRVWEGGFWRKVMGRGEGEGEVRGGKGEYGGEGVGEECVDSE</sequence>
<keyword evidence="14" id="KW-1185">Reference proteome</keyword>
<dbReference type="NCBIfam" id="TIGR01494">
    <property type="entry name" value="ATPase_P-type"/>
    <property type="match status" value="1"/>
</dbReference>
<dbReference type="InterPro" id="IPR023214">
    <property type="entry name" value="HAD_sf"/>
</dbReference>
<name>A0AA43QV75_9LECA</name>
<feature type="transmembrane region" description="Helical" evidence="10">
    <location>
        <begin position="696"/>
        <end position="719"/>
    </location>
</feature>
<keyword evidence="7" id="KW-1278">Translocase</keyword>
<dbReference type="GO" id="GO:0016887">
    <property type="term" value="F:ATP hydrolysis activity"/>
    <property type="evidence" value="ECO:0007669"/>
    <property type="project" value="InterPro"/>
</dbReference>
<dbReference type="NCBIfam" id="TIGR01525">
    <property type="entry name" value="ATPase-IB_hvy"/>
    <property type="match status" value="1"/>
</dbReference>
<dbReference type="GO" id="GO:0005507">
    <property type="term" value="F:copper ion binding"/>
    <property type="evidence" value="ECO:0007669"/>
    <property type="project" value="TreeGrafter"/>
</dbReference>
<feature type="compositionally biased region" description="Polar residues" evidence="11">
    <location>
        <begin position="621"/>
        <end position="635"/>
    </location>
</feature>
<comment type="caution">
    <text evidence="13">The sequence shown here is derived from an EMBL/GenBank/DDBJ whole genome shotgun (WGS) entry which is preliminary data.</text>
</comment>
<dbReference type="InterPro" id="IPR036412">
    <property type="entry name" value="HAD-like_sf"/>
</dbReference>
<dbReference type="Pfam" id="PF00122">
    <property type="entry name" value="E1-E2_ATPase"/>
    <property type="match status" value="1"/>
</dbReference>
<dbReference type="InterPro" id="IPR036163">
    <property type="entry name" value="HMA_dom_sf"/>
</dbReference>
<dbReference type="Gene3D" id="3.40.1110.10">
    <property type="entry name" value="Calcium-transporting ATPase, cytoplasmic domain N"/>
    <property type="match status" value="1"/>
</dbReference>
<evidence type="ECO:0000256" key="4">
    <source>
        <dbReference type="ARBA" id="ARBA00022723"/>
    </source>
</evidence>
<evidence type="ECO:0000256" key="9">
    <source>
        <dbReference type="ARBA" id="ARBA00023136"/>
    </source>
</evidence>
<dbReference type="InterPro" id="IPR017969">
    <property type="entry name" value="Heavy-metal-associated_CS"/>
</dbReference>
<dbReference type="SUPFAM" id="SSF55008">
    <property type="entry name" value="HMA, heavy metal-associated domain"/>
    <property type="match status" value="3"/>
</dbReference>
<dbReference type="InterPro" id="IPR023299">
    <property type="entry name" value="ATPase_P-typ_cyto_dom_N"/>
</dbReference>
<evidence type="ECO:0000313" key="14">
    <source>
        <dbReference type="Proteomes" id="UP001161017"/>
    </source>
</evidence>
<feature type="domain" description="HMA" evidence="12">
    <location>
        <begin position="212"/>
        <end position="277"/>
    </location>
</feature>
<keyword evidence="6 10" id="KW-0067">ATP-binding</keyword>
<evidence type="ECO:0000256" key="10">
    <source>
        <dbReference type="RuleBase" id="RU362081"/>
    </source>
</evidence>
<gene>
    <name evidence="13" type="ORF">OHK93_003522</name>
</gene>
<keyword evidence="9 10" id="KW-0472">Membrane</keyword>
<comment type="similarity">
    <text evidence="2 10">Belongs to the cation transport ATPase (P-type) (TC 3.A.3) family. Type IB subfamily.</text>
</comment>
<evidence type="ECO:0000256" key="1">
    <source>
        <dbReference type="ARBA" id="ARBA00004141"/>
    </source>
</evidence>
<dbReference type="Proteomes" id="UP001161017">
    <property type="component" value="Unassembled WGS sequence"/>
</dbReference>
<dbReference type="InterPro" id="IPR059000">
    <property type="entry name" value="ATPase_P-type_domA"/>
</dbReference>
<dbReference type="AlphaFoldDB" id="A0AA43QV75"/>
<feature type="transmembrane region" description="Helical" evidence="10">
    <location>
        <begin position="394"/>
        <end position="418"/>
    </location>
</feature>
<evidence type="ECO:0000256" key="3">
    <source>
        <dbReference type="ARBA" id="ARBA00022692"/>
    </source>
</evidence>
<dbReference type="GO" id="GO:0055070">
    <property type="term" value="P:copper ion homeostasis"/>
    <property type="evidence" value="ECO:0007669"/>
    <property type="project" value="TreeGrafter"/>
</dbReference>
<dbReference type="PROSITE" id="PS01047">
    <property type="entry name" value="HMA_1"/>
    <property type="match status" value="1"/>
</dbReference>
<dbReference type="InterPro" id="IPR018303">
    <property type="entry name" value="ATPase_P-typ_P_site"/>
</dbReference>
<dbReference type="SUPFAM" id="SSF81665">
    <property type="entry name" value="Calcium ATPase, transmembrane domain M"/>
    <property type="match status" value="1"/>
</dbReference>
<feature type="region of interest" description="Disordered" evidence="11">
    <location>
        <begin position="1236"/>
        <end position="1260"/>
    </location>
</feature>
<dbReference type="SUPFAM" id="SSF81653">
    <property type="entry name" value="Calcium ATPase, transduction domain A"/>
    <property type="match status" value="1"/>
</dbReference>
<evidence type="ECO:0000313" key="13">
    <source>
        <dbReference type="EMBL" id="MDI1492309.1"/>
    </source>
</evidence>
<dbReference type="PROSITE" id="PS50846">
    <property type="entry name" value="HMA_2"/>
    <property type="match status" value="1"/>
</dbReference>
<evidence type="ECO:0000256" key="2">
    <source>
        <dbReference type="ARBA" id="ARBA00006024"/>
    </source>
</evidence>
<dbReference type="InterPro" id="IPR001757">
    <property type="entry name" value="P_typ_ATPase"/>
</dbReference>
<reference evidence="13" key="1">
    <citation type="journal article" date="2023" name="Genome Biol. Evol.">
        <title>First Whole Genome Sequence and Flow Cytometry Genome Size Data for the Lichen-Forming Fungus Ramalina farinacea (Ascomycota).</title>
        <authorList>
            <person name="Llewellyn T."/>
            <person name="Mian S."/>
            <person name="Hill R."/>
            <person name="Leitch I.J."/>
            <person name="Gaya E."/>
        </authorList>
    </citation>
    <scope>NUCLEOTIDE SEQUENCE</scope>
    <source>
        <strain evidence="13">LIQ254RAFAR</strain>
    </source>
</reference>
<dbReference type="Gene3D" id="3.30.70.100">
    <property type="match status" value="3"/>
</dbReference>
<dbReference type="PANTHER" id="PTHR43520:SF32">
    <property type="entry name" value="COPPER RESISTANCE P-TYPE ATPASE (EUROFUNG)"/>
    <property type="match status" value="1"/>
</dbReference>
<dbReference type="PANTHER" id="PTHR43520">
    <property type="entry name" value="ATP7, ISOFORM B"/>
    <property type="match status" value="1"/>
</dbReference>
<dbReference type="InterPro" id="IPR027256">
    <property type="entry name" value="P-typ_ATPase_IB"/>
</dbReference>
<dbReference type="GO" id="GO:0005524">
    <property type="term" value="F:ATP binding"/>
    <property type="evidence" value="ECO:0007669"/>
    <property type="project" value="UniProtKB-UniRule"/>
</dbReference>
<comment type="subcellular location">
    <subcellularLocation>
        <location evidence="1">Membrane</location>
        <topology evidence="1">Multi-pass membrane protein</topology>
    </subcellularLocation>
</comment>
<proteinExistence type="inferred from homology"/>
<organism evidence="13 14">
    <name type="scientific">Ramalina farinacea</name>
    <dbReference type="NCBI Taxonomy" id="258253"/>
    <lineage>
        <taxon>Eukaryota</taxon>
        <taxon>Fungi</taxon>
        <taxon>Dikarya</taxon>
        <taxon>Ascomycota</taxon>
        <taxon>Pezizomycotina</taxon>
        <taxon>Lecanoromycetes</taxon>
        <taxon>OSLEUM clade</taxon>
        <taxon>Lecanoromycetidae</taxon>
        <taxon>Lecanorales</taxon>
        <taxon>Lecanorineae</taxon>
        <taxon>Ramalinaceae</taxon>
        <taxon>Ramalina</taxon>
    </lineage>
</organism>
<feature type="transmembrane region" description="Helical" evidence="10">
    <location>
        <begin position="1193"/>
        <end position="1213"/>
    </location>
</feature>
<feature type="region of interest" description="Disordered" evidence="11">
    <location>
        <begin position="1061"/>
        <end position="1083"/>
    </location>
</feature>
<dbReference type="Gene3D" id="2.70.150.10">
    <property type="entry name" value="Calcium-transporting ATPase, cytoplasmic transduction domain A"/>
    <property type="match status" value="1"/>
</dbReference>
<dbReference type="Gene3D" id="3.40.50.1000">
    <property type="entry name" value="HAD superfamily/HAD-like"/>
    <property type="match status" value="1"/>
</dbReference>
<dbReference type="InterPro" id="IPR023298">
    <property type="entry name" value="ATPase_P-typ_TM_dom_sf"/>
</dbReference>
<dbReference type="EMBL" id="JAPUFD010000018">
    <property type="protein sequence ID" value="MDI1492309.1"/>
    <property type="molecule type" value="Genomic_DNA"/>
</dbReference>
<dbReference type="Pfam" id="PF00403">
    <property type="entry name" value="HMA"/>
    <property type="match status" value="1"/>
</dbReference>
<dbReference type="GO" id="GO:0043682">
    <property type="term" value="F:P-type divalent copper transporter activity"/>
    <property type="evidence" value="ECO:0007669"/>
    <property type="project" value="TreeGrafter"/>
</dbReference>
<evidence type="ECO:0000256" key="6">
    <source>
        <dbReference type="ARBA" id="ARBA00022840"/>
    </source>
</evidence>
<dbReference type="InterPro" id="IPR006121">
    <property type="entry name" value="HMA_dom"/>
</dbReference>
<keyword evidence="3 10" id="KW-0812">Transmembrane</keyword>
<evidence type="ECO:0000256" key="7">
    <source>
        <dbReference type="ARBA" id="ARBA00022967"/>
    </source>
</evidence>
<dbReference type="GO" id="GO:0016020">
    <property type="term" value="C:membrane"/>
    <property type="evidence" value="ECO:0007669"/>
    <property type="project" value="UniProtKB-SubCell"/>
</dbReference>
<evidence type="ECO:0000256" key="11">
    <source>
        <dbReference type="SAM" id="MobiDB-lite"/>
    </source>
</evidence>
<feature type="transmembrane region" description="Helical" evidence="10">
    <location>
        <begin position="1159"/>
        <end position="1181"/>
    </location>
</feature>
<feature type="transmembrane region" description="Helical" evidence="10">
    <location>
        <begin position="484"/>
        <end position="504"/>
    </location>
</feature>
<dbReference type="PRINTS" id="PR00119">
    <property type="entry name" value="CATATPASE"/>
</dbReference>
<keyword evidence="5 10" id="KW-0547">Nucleotide-binding</keyword>
<feature type="transmembrane region" description="Helical" evidence="10">
    <location>
        <begin position="748"/>
        <end position="771"/>
    </location>
</feature>
<dbReference type="Pfam" id="PF00702">
    <property type="entry name" value="Hydrolase"/>
    <property type="match status" value="1"/>
</dbReference>
<feature type="transmembrane region" description="Helical" evidence="10">
    <location>
        <begin position="443"/>
        <end position="463"/>
    </location>
</feature>
<protein>
    <recommendedName>
        <fullName evidence="12">HMA domain-containing protein</fullName>
    </recommendedName>
</protein>
<evidence type="ECO:0000256" key="5">
    <source>
        <dbReference type="ARBA" id="ARBA00022741"/>
    </source>
</evidence>
<feature type="transmembrane region" description="Helical" evidence="10">
    <location>
        <begin position="524"/>
        <end position="543"/>
    </location>
</feature>
<dbReference type="InterPro" id="IPR008250">
    <property type="entry name" value="ATPase_P-typ_transduc_dom_A_sf"/>
</dbReference>
<accession>A0AA43QV75</accession>
<dbReference type="PROSITE" id="PS01229">
    <property type="entry name" value="COF_2"/>
    <property type="match status" value="1"/>
</dbReference>
<dbReference type="CDD" id="cd00371">
    <property type="entry name" value="HMA"/>
    <property type="match status" value="3"/>
</dbReference>
<evidence type="ECO:0000256" key="8">
    <source>
        <dbReference type="ARBA" id="ARBA00022989"/>
    </source>
</evidence>
<evidence type="ECO:0000259" key="12">
    <source>
        <dbReference type="PROSITE" id="PS50846"/>
    </source>
</evidence>
<keyword evidence="4 10" id="KW-0479">Metal-binding</keyword>